<dbReference type="SUPFAM" id="SSF75169">
    <property type="entry name" value="DsrEFH-like"/>
    <property type="match status" value="1"/>
</dbReference>
<gene>
    <name evidence="2" type="ordered locus">Hneap_1146</name>
</gene>
<keyword evidence="1" id="KW-0732">Signal</keyword>
<sequence length="160" mass="17795">MSDILKNRRQFIAAMAGASSLALGVKSAQAADELRFPGDKPQHHLVFQFNHDDAEYQTHILNSMSALLTEFGGNIQLAVVAFSKGIHILAKDPKRPVDKLIYERVQGFAENYGVQFVACGNTMHTVGYKDSDMRSFAKVRQVGAAALMEYQEQGWAYIAW</sequence>
<evidence type="ECO:0000313" key="2">
    <source>
        <dbReference type="EMBL" id="ACX95982.1"/>
    </source>
</evidence>
<accession>D0KZV9</accession>
<proteinExistence type="predicted"/>
<dbReference type="EMBL" id="CP001801">
    <property type="protein sequence ID" value="ACX95982.1"/>
    <property type="molecule type" value="Genomic_DNA"/>
</dbReference>
<dbReference type="InterPro" id="IPR006311">
    <property type="entry name" value="TAT_signal"/>
</dbReference>
<dbReference type="HOGENOM" id="CLU_127515_2_0_6"/>
<dbReference type="OrthoDB" id="5794490at2"/>
<keyword evidence="3" id="KW-1185">Reference proteome</keyword>
<dbReference type="STRING" id="555778.Hneap_1146"/>
<evidence type="ECO:0000313" key="3">
    <source>
        <dbReference type="Proteomes" id="UP000009102"/>
    </source>
</evidence>
<dbReference type="PANTHER" id="PTHR37691:SF1">
    <property type="entry name" value="BLR3518 PROTEIN"/>
    <property type="match status" value="1"/>
</dbReference>
<feature type="signal peptide" evidence="1">
    <location>
        <begin position="1"/>
        <end position="30"/>
    </location>
</feature>
<dbReference type="AlphaFoldDB" id="D0KZV9"/>
<dbReference type="InterPro" id="IPR003787">
    <property type="entry name" value="Sulphur_relay_DsrE/F-like"/>
</dbReference>
<name>D0KZV9_HALNC</name>
<dbReference type="eggNOG" id="COG1416">
    <property type="taxonomic scope" value="Bacteria"/>
</dbReference>
<feature type="chain" id="PRO_5003010820" evidence="1">
    <location>
        <begin position="31"/>
        <end position="160"/>
    </location>
</feature>
<dbReference type="Proteomes" id="UP000009102">
    <property type="component" value="Chromosome"/>
</dbReference>
<reference evidence="2 3" key="1">
    <citation type="submission" date="2009-10" db="EMBL/GenBank/DDBJ databases">
        <title>Complete sequence of Halothiobacillus neapolitanus c2.</title>
        <authorList>
            <consortium name="US DOE Joint Genome Institute"/>
            <person name="Lucas S."/>
            <person name="Copeland A."/>
            <person name="Lapidus A."/>
            <person name="Glavina del Rio T."/>
            <person name="Tice H."/>
            <person name="Bruce D."/>
            <person name="Goodwin L."/>
            <person name="Pitluck S."/>
            <person name="Davenport K."/>
            <person name="Brettin T."/>
            <person name="Detter J.C."/>
            <person name="Han C."/>
            <person name="Tapia R."/>
            <person name="Larimer F."/>
            <person name="Land M."/>
            <person name="Hauser L."/>
            <person name="Kyrpides N."/>
            <person name="Mikhailova N."/>
            <person name="Kerfeld C."/>
            <person name="Cannon G."/>
            <person name="Heinhort S."/>
        </authorList>
    </citation>
    <scope>NUCLEOTIDE SEQUENCE [LARGE SCALE GENOMIC DNA]</scope>
    <source>
        <strain evidence="3">ATCC 23641 / c2</strain>
    </source>
</reference>
<evidence type="ECO:0000256" key="1">
    <source>
        <dbReference type="SAM" id="SignalP"/>
    </source>
</evidence>
<dbReference type="Gene3D" id="3.40.1260.10">
    <property type="entry name" value="DsrEFH-like"/>
    <property type="match status" value="1"/>
</dbReference>
<dbReference type="RefSeq" id="WP_012824018.1">
    <property type="nucleotide sequence ID" value="NC_013422.1"/>
</dbReference>
<dbReference type="InterPro" id="IPR027396">
    <property type="entry name" value="DsrEFH-like"/>
</dbReference>
<dbReference type="Pfam" id="PF02635">
    <property type="entry name" value="DsrE"/>
    <property type="match status" value="1"/>
</dbReference>
<organism evidence="2 3">
    <name type="scientific">Halothiobacillus neapolitanus (strain ATCC 23641 / DSM 15147 / CIP 104769 / NCIMB 8539 / c2)</name>
    <name type="common">Thiobacillus neapolitanus</name>
    <dbReference type="NCBI Taxonomy" id="555778"/>
    <lineage>
        <taxon>Bacteria</taxon>
        <taxon>Pseudomonadati</taxon>
        <taxon>Pseudomonadota</taxon>
        <taxon>Gammaproteobacteria</taxon>
        <taxon>Chromatiales</taxon>
        <taxon>Halothiobacillaceae</taxon>
        <taxon>Halothiobacillus</taxon>
    </lineage>
</organism>
<dbReference type="PANTHER" id="PTHR37691">
    <property type="entry name" value="BLR3518 PROTEIN"/>
    <property type="match status" value="1"/>
</dbReference>
<protein>
    <submittedName>
        <fullName evidence="2">Uncharacterized protein</fullName>
    </submittedName>
</protein>
<dbReference type="PROSITE" id="PS51318">
    <property type="entry name" value="TAT"/>
    <property type="match status" value="1"/>
</dbReference>
<dbReference type="KEGG" id="hna:Hneap_1146"/>